<dbReference type="FunFam" id="3.30.565.10:FF:000003">
    <property type="entry name" value="DNA mismatch repair endonuclease MutL"/>
    <property type="match status" value="1"/>
</dbReference>
<organism evidence="9 10">
    <name type="scientific">Triparma verrucosa</name>
    <dbReference type="NCBI Taxonomy" id="1606542"/>
    <lineage>
        <taxon>Eukaryota</taxon>
        <taxon>Sar</taxon>
        <taxon>Stramenopiles</taxon>
        <taxon>Ochrophyta</taxon>
        <taxon>Bolidophyceae</taxon>
        <taxon>Parmales</taxon>
        <taxon>Triparmaceae</taxon>
        <taxon>Triparma</taxon>
    </lineage>
</organism>
<evidence type="ECO:0000256" key="2">
    <source>
        <dbReference type="ARBA" id="ARBA00004474"/>
    </source>
</evidence>
<dbReference type="GO" id="GO:0009536">
    <property type="term" value="C:plastid"/>
    <property type="evidence" value="ECO:0007669"/>
    <property type="project" value="UniProtKB-SubCell"/>
</dbReference>
<dbReference type="FunFam" id="3.30.230.10:FF:000014">
    <property type="entry name" value="DNA mismatch repair protein Mlh1"/>
    <property type="match status" value="1"/>
</dbReference>
<dbReference type="GO" id="GO:0030983">
    <property type="term" value="F:mismatched DNA binding"/>
    <property type="evidence" value="ECO:0007669"/>
    <property type="project" value="InterPro"/>
</dbReference>
<dbReference type="Pfam" id="PF01119">
    <property type="entry name" value="DNA_mis_repair"/>
    <property type="match status" value="1"/>
</dbReference>
<dbReference type="InterPro" id="IPR013507">
    <property type="entry name" value="DNA_mismatch_S5_2-like"/>
</dbReference>
<dbReference type="InterPro" id="IPR002099">
    <property type="entry name" value="MutL/Mlh/PMS"/>
</dbReference>
<evidence type="ECO:0000313" key="10">
    <source>
        <dbReference type="Proteomes" id="UP001165160"/>
    </source>
</evidence>
<gene>
    <name evidence="9" type="ORF">TrVE_jg2082</name>
</gene>
<dbReference type="AlphaFoldDB" id="A0A9W7CF86"/>
<feature type="compositionally biased region" description="Basic and acidic residues" evidence="7">
    <location>
        <begin position="492"/>
        <end position="501"/>
    </location>
</feature>
<dbReference type="GO" id="GO:0005524">
    <property type="term" value="F:ATP binding"/>
    <property type="evidence" value="ECO:0007669"/>
    <property type="project" value="InterPro"/>
</dbReference>
<dbReference type="GO" id="GO:0006298">
    <property type="term" value="P:mismatch repair"/>
    <property type="evidence" value="ECO:0007669"/>
    <property type="project" value="InterPro"/>
</dbReference>
<dbReference type="InterPro" id="IPR014721">
    <property type="entry name" value="Ribsml_uS5_D2-typ_fold_subgr"/>
</dbReference>
<accession>A0A9W7CF86</accession>
<dbReference type="CDD" id="cd16926">
    <property type="entry name" value="HATPase_MutL-MLH-PMS-like"/>
    <property type="match status" value="1"/>
</dbReference>
<proteinExistence type="inferred from homology"/>
<dbReference type="NCBIfam" id="TIGR00585">
    <property type="entry name" value="mutl"/>
    <property type="match status" value="1"/>
</dbReference>
<comment type="similarity">
    <text evidence="3">Belongs to the DNA mismatch repair MutL/HexB family.</text>
</comment>
<comment type="caution">
    <text evidence="9">The sequence shown here is derived from an EMBL/GenBank/DDBJ whole genome shotgun (WGS) entry which is preliminary data.</text>
</comment>
<dbReference type="EMBL" id="BRXX01000390">
    <property type="protein sequence ID" value="GMI08870.1"/>
    <property type="molecule type" value="Genomic_DNA"/>
</dbReference>
<dbReference type="SUPFAM" id="SSF54211">
    <property type="entry name" value="Ribosomal protein S5 domain 2-like"/>
    <property type="match status" value="1"/>
</dbReference>
<feature type="domain" description="DNA mismatch repair protein S5" evidence="8">
    <location>
        <begin position="237"/>
        <end position="401"/>
    </location>
</feature>
<evidence type="ECO:0000256" key="7">
    <source>
        <dbReference type="SAM" id="MobiDB-lite"/>
    </source>
</evidence>
<dbReference type="PANTHER" id="PTHR10073">
    <property type="entry name" value="DNA MISMATCH REPAIR PROTEIN MLH, PMS, MUTL"/>
    <property type="match status" value="1"/>
</dbReference>
<evidence type="ECO:0000259" key="8">
    <source>
        <dbReference type="SMART" id="SM01340"/>
    </source>
</evidence>
<dbReference type="InterPro" id="IPR020568">
    <property type="entry name" value="Ribosomal_Su5_D2-typ_SF"/>
</dbReference>
<dbReference type="SUPFAM" id="SSF55874">
    <property type="entry name" value="ATPase domain of HSP90 chaperone/DNA topoisomerase II/histidine kinase"/>
    <property type="match status" value="1"/>
</dbReference>
<dbReference type="GO" id="GO:0032389">
    <property type="term" value="C:MutLalpha complex"/>
    <property type="evidence" value="ECO:0007669"/>
    <property type="project" value="TreeGrafter"/>
</dbReference>
<dbReference type="InterPro" id="IPR032189">
    <property type="entry name" value="Mlh1_C"/>
</dbReference>
<keyword evidence="10" id="KW-1185">Reference proteome</keyword>
<name>A0A9W7CF86_9STRA</name>
<keyword evidence="5" id="KW-0234">DNA repair</keyword>
<feature type="compositionally biased region" description="Acidic residues" evidence="7">
    <location>
        <begin position="828"/>
        <end position="837"/>
    </location>
</feature>
<reference evidence="10" key="1">
    <citation type="journal article" date="2023" name="Commun. Biol.">
        <title>Genome analysis of Parmales, the sister group of diatoms, reveals the evolutionary specialization of diatoms from phago-mixotrophs to photoautotrophs.</title>
        <authorList>
            <person name="Ban H."/>
            <person name="Sato S."/>
            <person name="Yoshikawa S."/>
            <person name="Yamada K."/>
            <person name="Nakamura Y."/>
            <person name="Ichinomiya M."/>
            <person name="Sato N."/>
            <person name="Blanc-Mathieu R."/>
            <person name="Endo H."/>
            <person name="Kuwata A."/>
            <person name="Ogata H."/>
        </authorList>
    </citation>
    <scope>NUCLEOTIDE SEQUENCE [LARGE SCALE GENOMIC DNA]</scope>
    <source>
        <strain evidence="10">NIES 3699</strain>
    </source>
</reference>
<dbReference type="InterPro" id="IPR014762">
    <property type="entry name" value="DNA_mismatch_repair_CS"/>
</dbReference>
<evidence type="ECO:0000256" key="1">
    <source>
        <dbReference type="ARBA" id="ARBA00004123"/>
    </source>
</evidence>
<evidence type="ECO:0000256" key="3">
    <source>
        <dbReference type="ARBA" id="ARBA00006082"/>
    </source>
</evidence>
<dbReference type="Proteomes" id="UP001165160">
    <property type="component" value="Unassembled WGS sequence"/>
</dbReference>
<dbReference type="Gene3D" id="3.30.565.10">
    <property type="entry name" value="Histidine kinase-like ATPase, C-terminal domain"/>
    <property type="match status" value="1"/>
</dbReference>
<evidence type="ECO:0000313" key="9">
    <source>
        <dbReference type="EMBL" id="GMI08870.1"/>
    </source>
</evidence>
<dbReference type="PANTHER" id="PTHR10073:SF12">
    <property type="entry name" value="DNA MISMATCH REPAIR PROTEIN MLH1"/>
    <property type="match status" value="1"/>
</dbReference>
<feature type="region of interest" description="Disordered" evidence="7">
    <location>
        <begin position="416"/>
        <end position="554"/>
    </location>
</feature>
<comment type="subcellular location">
    <subcellularLocation>
        <location evidence="1">Nucleus</location>
    </subcellularLocation>
    <subcellularLocation>
        <location evidence="2">Plastid</location>
    </subcellularLocation>
</comment>
<dbReference type="Gene3D" id="3.30.230.10">
    <property type="match status" value="1"/>
</dbReference>
<evidence type="ECO:0000256" key="5">
    <source>
        <dbReference type="ARBA" id="ARBA00023204"/>
    </source>
</evidence>
<keyword evidence="6" id="KW-0539">Nucleus</keyword>
<dbReference type="GO" id="GO:0016887">
    <property type="term" value="F:ATP hydrolysis activity"/>
    <property type="evidence" value="ECO:0007669"/>
    <property type="project" value="InterPro"/>
</dbReference>
<feature type="compositionally biased region" description="Low complexity" evidence="7">
    <location>
        <begin position="532"/>
        <end position="554"/>
    </location>
</feature>
<feature type="region of interest" description="Disordered" evidence="7">
    <location>
        <begin position="273"/>
        <end position="293"/>
    </location>
</feature>
<keyword evidence="4" id="KW-0227">DNA damage</keyword>
<dbReference type="Pfam" id="PF16413">
    <property type="entry name" value="Mlh1_C"/>
    <property type="match status" value="1"/>
</dbReference>
<protein>
    <recommendedName>
        <fullName evidence="8">DNA mismatch repair protein S5 domain-containing protein</fullName>
    </recommendedName>
</protein>
<feature type="region of interest" description="Disordered" evidence="7">
    <location>
        <begin position="818"/>
        <end position="837"/>
    </location>
</feature>
<dbReference type="GO" id="GO:0140664">
    <property type="term" value="F:ATP-dependent DNA damage sensor activity"/>
    <property type="evidence" value="ECO:0007669"/>
    <property type="project" value="InterPro"/>
</dbReference>
<dbReference type="PROSITE" id="PS00058">
    <property type="entry name" value="DNA_MISMATCH_REPAIR_1"/>
    <property type="match status" value="1"/>
</dbReference>
<dbReference type="InterPro" id="IPR038973">
    <property type="entry name" value="MutL/Mlh/Pms-like"/>
</dbReference>
<feature type="compositionally biased region" description="Basic and acidic residues" evidence="7">
    <location>
        <begin position="420"/>
        <end position="459"/>
    </location>
</feature>
<evidence type="ECO:0000256" key="4">
    <source>
        <dbReference type="ARBA" id="ARBA00022763"/>
    </source>
</evidence>
<evidence type="ECO:0000256" key="6">
    <source>
        <dbReference type="ARBA" id="ARBA00023242"/>
    </source>
</evidence>
<dbReference type="SMART" id="SM01340">
    <property type="entry name" value="DNA_mis_repair"/>
    <property type="match status" value="1"/>
</dbReference>
<feature type="compositionally biased region" description="Polar residues" evidence="7">
    <location>
        <begin position="507"/>
        <end position="518"/>
    </location>
</feature>
<sequence length="893" mass="97267">MTTIQALPQEIVDRIAAGEIVQRPASIVKELVENSLDSGATSIEVSAVKGGLESIQISDDGCGMTKDDLPLAAVRFATSKLRTFQDLKSIRTFGFRGEALASASMVSHLSILSKRAADSVAHKCQYSDGAALPNTLKPSAGGNGTTVKVDDLFYNVPSRKRSFKRDSDEYNKILDVVQRYSIHRAGNGVGFVCKKKNANAVDLNTKSLQTVKTLSLKRRAKADLPEADQTRAKKEAIGHVFGSALAKELVTLDCSESDVEAVSVAAVKAINEGTMGEELKPPPPSSSSSSTTTTAAPSKFTFAYKCKGLITNASYCVKSNSSAFVFFINDRLVQSTGLQKAVEAVYHDLLPTRGRPFVYLSLDLPGPHVDVNVHPTKKEVAFLHEDRLCEAVAIAIRSALSSVTSSRNFTVASVVPSAMQEKREKEKQEREKERERQRESQKESAKRARDLEEKEKENNDNDDDFEAPKRPKSNKQNSGKILSLDSFAKPDLSSEPKRRQSYDPSKVGSNLVRTSSAAPTGALEPFLRRSNKSPQAPPAASSSSSSSNTDANAAPAKIQHAKDCELYNLDISVPGAFSLVCRCMANKVVIPPPNNRRPSKVVASPCGYKSIQDLRNDVLERTDQVLSEKLKTSTYVGAISRQRSLIQVGVELLMIHHYDLAKELFYQLALARFGNVGKGSVGGEEGIDVLDCVLQAMRMSDGGSQGLRMSGNSQSSKVSDYTVNKEEAADMVKLLESKQELLSEYFGLNFKMGEGGRLKLTTLPNLLENHSPSPHALPLFLMRLATEVDYGEERGCFESVCSELGMFYAELPLGGGGKGEGGKKVGEEGEEGEEESGEFIDKQAVDFVKHTLHPAFSYLLRPPREFGVVEEDGDAQVKMMATLSVLYKVFERC</sequence>
<dbReference type="InterPro" id="IPR036890">
    <property type="entry name" value="HATPase_C_sf"/>
</dbReference>
<dbReference type="Pfam" id="PF13589">
    <property type="entry name" value="HATPase_c_3"/>
    <property type="match status" value="1"/>
</dbReference>